<name>A0ABS4S3W8_9BACI</name>
<gene>
    <name evidence="10" type="ORF">J2Z81_000129</name>
</gene>
<evidence type="ECO:0000256" key="2">
    <source>
        <dbReference type="ARBA" id="ARBA00006602"/>
    </source>
</evidence>
<dbReference type="InterPro" id="IPR018035">
    <property type="entry name" value="Flagellar_FliH/T3SS_HrpE"/>
</dbReference>
<comment type="similarity">
    <text evidence="2">Belongs to the FliH family.</text>
</comment>
<proteinExistence type="inferred from homology"/>
<evidence type="ECO:0000256" key="6">
    <source>
        <dbReference type="ARBA" id="ARBA00023225"/>
    </source>
</evidence>
<dbReference type="InterPro" id="IPR022524">
    <property type="entry name" value="FliH_Bacilli"/>
</dbReference>
<keyword evidence="11" id="KW-1185">Reference proteome</keyword>
<evidence type="ECO:0000256" key="7">
    <source>
        <dbReference type="NCBIfam" id="TIGR03825"/>
    </source>
</evidence>
<keyword evidence="4" id="KW-1005">Bacterial flagellum biogenesis</keyword>
<evidence type="ECO:0000313" key="11">
    <source>
        <dbReference type="Proteomes" id="UP001519294"/>
    </source>
</evidence>
<dbReference type="InterPro" id="IPR051472">
    <property type="entry name" value="T3SS_Stator/FliH"/>
</dbReference>
<keyword evidence="10" id="KW-0282">Flagellum</keyword>
<evidence type="ECO:0000256" key="3">
    <source>
        <dbReference type="ARBA" id="ARBA00022448"/>
    </source>
</evidence>
<protein>
    <recommendedName>
        <fullName evidence="7">Flagellar assembly protein FliH</fullName>
    </recommendedName>
</protein>
<evidence type="ECO:0000256" key="8">
    <source>
        <dbReference type="SAM" id="Coils"/>
    </source>
</evidence>
<dbReference type="EMBL" id="JAGIKX010000001">
    <property type="protein sequence ID" value="MBP2256197.1"/>
    <property type="molecule type" value="Genomic_DNA"/>
</dbReference>
<keyword evidence="6" id="KW-1006">Bacterial flagellum protein export</keyword>
<keyword evidence="5" id="KW-0653">Protein transport</keyword>
<feature type="coiled-coil region" evidence="8">
    <location>
        <begin position="41"/>
        <end position="90"/>
    </location>
</feature>
<sequence length="255" mass="29785">MSKLYSSSPLKLTERVIKIKPIELIKDKAQIHEGESCDSEYQAIQEEMQIGYEKLQKLRKQQQDILNETKAKIEKEKEIWEIEKQSYLEQAKEEGYRAGFELGRQESVQQYEHLLEKANTIIDAAIVDYHHTVEQNEDMILAIAIQTAEKVLKQNLSTNPEAFLIIVKEAIKELKDQTDIIMYLNPDDYVNVLQQKEELEYIFENKKDITLHIDKNAEKGHCLIEHPFGQIDASIDTQLQQIRNTLLELVMENKQ</sequence>
<keyword evidence="10" id="KW-0969">Cilium</keyword>
<comment type="function">
    <text evidence="1">Needed for flagellar regrowth and assembly.</text>
</comment>
<dbReference type="RefSeq" id="WP_226370503.1">
    <property type="nucleotide sequence ID" value="NZ_JAGIKX010000001.1"/>
</dbReference>
<reference evidence="10 11" key="1">
    <citation type="submission" date="2021-03" db="EMBL/GenBank/DDBJ databases">
        <title>Genomic Encyclopedia of Type Strains, Phase IV (KMG-IV): sequencing the most valuable type-strain genomes for metagenomic binning, comparative biology and taxonomic classification.</title>
        <authorList>
            <person name="Goeker M."/>
        </authorList>
    </citation>
    <scope>NUCLEOTIDE SEQUENCE [LARGE SCALE GENOMIC DNA]</scope>
    <source>
        <strain evidence="10 11">DSM 25790</strain>
    </source>
</reference>
<dbReference type="PANTHER" id="PTHR34982:SF1">
    <property type="entry name" value="FLAGELLAR ASSEMBLY PROTEIN FLIH"/>
    <property type="match status" value="1"/>
</dbReference>
<organism evidence="10 11">
    <name type="scientific">Virgibacillus alimentarius</name>
    <dbReference type="NCBI Taxonomy" id="698769"/>
    <lineage>
        <taxon>Bacteria</taxon>
        <taxon>Bacillati</taxon>
        <taxon>Bacillota</taxon>
        <taxon>Bacilli</taxon>
        <taxon>Bacillales</taxon>
        <taxon>Bacillaceae</taxon>
        <taxon>Virgibacillus</taxon>
    </lineage>
</organism>
<keyword evidence="3" id="KW-0813">Transport</keyword>
<accession>A0ABS4S3W8</accession>
<dbReference type="PANTHER" id="PTHR34982">
    <property type="entry name" value="YOP PROTEINS TRANSLOCATION PROTEIN L"/>
    <property type="match status" value="1"/>
</dbReference>
<evidence type="ECO:0000256" key="5">
    <source>
        <dbReference type="ARBA" id="ARBA00022927"/>
    </source>
</evidence>
<evidence type="ECO:0000256" key="4">
    <source>
        <dbReference type="ARBA" id="ARBA00022795"/>
    </source>
</evidence>
<comment type="caution">
    <text evidence="10">The sequence shown here is derived from an EMBL/GenBank/DDBJ whole genome shotgun (WGS) entry which is preliminary data.</text>
</comment>
<evidence type="ECO:0000256" key="1">
    <source>
        <dbReference type="ARBA" id="ARBA00003041"/>
    </source>
</evidence>
<evidence type="ECO:0000259" key="9">
    <source>
        <dbReference type="Pfam" id="PF02108"/>
    </source>
</evidence>
<keyword evidence="8" id="KW-0175">Coiled coil</keyword>
<dbReference type="Pfam" id="PF02108">
    <property type="entry name" value="FliH"/>
    <property type="match status" value="1"/>
</dbReference>
<evidence type="ECO:0000313" key="10">
    <source>
        <dbReference type="EMBL" id="MBP2256197.1"/>
    </source>
</evidence>
<dbReference type="NCBIfam" id="TIGR03825">
    <property type="entry name" value="FliH_bacil"/>
    <property type="match status" value="1"/>
</dbReference>
<dbReference type="Proteomes" id="UP001519294">
    <property type="component" value="Unassembled WGS sequence"/>
</dbReference>
<feature type="domain" description="Flagellar assembly protein FliH/Type III secretion system HrpE" evidence="9">
    <location>
        <begin position="132"/>
        <end position="242"/>
    </location>
</feature>
<keyword evidence="10" id="KW-0966">Cell projection</keyword>